<organism evidence="2 3">
    <name type="scientific">Dreissena polymorpha</name>
    <name type="common">Zebra mussel</name>
    <name type="synonym">Mytilus polymorpha</name>
    <dbReference type="NCBI Taxonomy" id="45954"/>
    <lineage>
        <taxon>Eukaryota</taxon>
        <taxon>Metazoa</taxon>
        <taxon>Spiralia</taxon>
        <taxon>Lophotrochozoa</taxon>
        <taxon>Mollusca</taxon>
        <taxon>Bivalvia</taxon>
        <taxon>Autobranchia</taxon>
        <taxon>Heteroconchia</taxon>
        <taxon>Euheterodonta</taxon>
        <taxon>Imparidentia</taxon>
        <taxon>Neoheterodontei</taxon>
        <taxon>Myida</taxon>
        <taxon>Dreissenoidea</taxon>
        <taxon>Dreissenidae</taxon>
        <taxon>Dreissena</taxon>
    </lineage>
</organism>
<dbReference type="FunFam" id="3.20.80.10:FF:000002">
    <property type="entry name" value="Heme-binding protein 2"/>
    <property type="match status" value="1"/>
</dbReference>
<dbReference type="Proteomes" id="UP000828390">
    <property type="component" value="Unassembled WGS sequence"/>
</dbReference>
<comment type="similarity">
    <text evidence="1">Belongs to the HEBP family.</text>
</comment>
<dbReference type="Pfam" id="PF04832">
    <property type="entry name" value="SOUL"/>
    <property type="match status" value="1"/>
</dbReference>
<dbReference type="InterPro" id="IPR006917">
    <property type="entry name" value="SOUL_heme-bd"/>
</dbReference>
<reference evidence="2" key="1">
    <citation type="journal article" date="2019" name="bioRxiv">
        <title>The Genome of the Zebra Mussel, Dreissena polymorpha: A Resource for Invasive Species Research.</title>
        <authorList>
            <person name="McCartney M.A."/>
            <person name="Auch B."/>
            <person name="Kono T."/>
            <person name="Mallez S."/>
            <person name="Zhang Y."/>
            <person name="Obille A."/>
            <person name="Becker A."/>
            <person name="Abrahante J.E."/>
            <person name="Garbe J."/>
            <person name="Badalamenti J.P."/>
            <person name="Herman A."/>
            <person name="Mangelson H."/>
            <person name="Liachko I."/>
            <person name="Sullivan S."/>
            <person name="Sone E.D."/>
            <person name="Koren S."/>
            <person name="Silverstein K.A.T."/>
            <person name="Beckman K.B."/>
            <person name="Gohl D.M."/>
        </authorList>
    </citation>
    <scope>NUCLEOTIDE SEQUENCE</scope>
    <source>
        <strain evidence="2">Duluth1</strain>
        <tissue evidence="2">Whole animal</tissue>
    </source>
</reference>
<dbReference type="PANTHER" id="PTHR11220">
    <property type="entry name" value="HEME-BINDING PROTEIN-RELATED"/>
    <property type="match status" value="1"/>
</dbReference>
<dbReference type="OrthoDB" id="6424451at2759"/>
<evidence type="ECO:0008006" key="4">
    <source>
        <dbReference type="Google" id="ProtNLM"/>
    </source>
</evidence>
<protein>
    <recommendedName>
        <fullName evidence="4">Heme-binding protein 2</fullName>
    </recommendedName>
</protein>
<proteinExistence type="inferred from homology"/>
<dbReference type="EMBL" id="JAIWYP010000003">
    <property type="protein sequence ID" value="KAH3852294.1"/>
    <property type="molecule type" value="Genomic_DNA"/>
</dbReference>
<keyword evidence="3" id="KW-1185">Reference proteome</keyword>
<sequence>MDKAALVFMFITFGTANHVPRSELQNSIPGLASQKPAFCNGMDCPEFTVVKSTKDYEIRDYVATDWVSTDQLNMEYKEAWSKNFMKLSQYISGQNDKMQKVAMTFPVVTRIIPGQESNFRMNFFVAPAQKPAPKPTNPEVFLQSIPTLRVYARRVAGYARDYPVWKDEAVKLEEALTKDGLEFVTEKWWTASYDAPFNRHNEVIFMAK</sequence>
<dbReference type="PANTHER" id="PTHR11220:SF1">
    <property type="entry name" value="HEME-BINDING PROTEIN 2"/>
    <property type="match status" value="1"/>
</dbReference>
<dbReference type="Gene3D" id="3.20.80.10">
    <property type="entry name" value="Regulatory factor, effector binding domain"/>
    <property type="match status" value="1"/>
</dbReference>
<evidence type="ECO:0000313" key="3">
    <source>
        <dbReference type="Proteomes" id="UP000828390"/>
    </source>
</evidence>
<dbReference type="AlphaFoldDB" id="A0A9D4L6P7"/>
<reference evidence="2" key="2">
    <citation type="submission" date="2020-11" db="EMBL/GenBank/DDBJ databases">
        <authorList>
            <person name="McCartney M.A."/>
            <person name="Auch B."/>
            <person name="Kono T."/>
            <person name="Mallez S."/>
            <person name="Becker A."/>
            <person name="Gohl D.M."/>
            <person name="Silverstein K.A.T."/>
            <person name="Koren S."/>
            <person name="Bechman K.B."/>
            <person name="Herman A."/>
            <person name="Abrahante J.E."/>
            <person name="Garbe J."/>
        </authorList>
    </citation>
    <scope>NUCLEOTIDE SEQUENCE</scope>
    <source>
        <strain evidence="2">Duluth1</strain>
        <tissue evidence="2">Whole animal</tissue>
    </source>
</reference>
<comment type="caution">
    <text evidence="2">The sequence shown here is derived from an EMBL/GenBank/DDBJ whole genome shotgun (WGS) entry which is preliminary data.</text>
</comment>
<evidence type="ECO:0000313" key="2">
    <source>
        <dbReference type="EMBL" id="KAH3852294.1"/>
    </source>
</evidence>
<dbReference type="SUPFAM" id="SSF55136">
    <property type="entry name" value="Probable bacterial effector-binding domain"/>
    <property type="match status" value="1"/>
</dbReference>
<accession>A0A9D4L6P7</accession>
<gene>
    <name evidence="2" type="ORF">DPMN_094798</name>
</gene>
<name>A0A9D4L6P7_DREPO</name>
<dbReference type="InterPro" id="IPR011256">
    <property type="entry name" value="Reg_factor_effector_dom_sf"/>
</dbReference>
<evidence type="ECO:0000256" key="1">
    <source>
        <dbReference type="ARBA" id="ARBA00009817"/>
    </source>
</evidence>